<dbReference type="OrthoDB" id="7916272at2"/>
<evidence type="ECO:0000313" key="1">
    <source>
        <dbReference type="EMBL" id="SIS84845.1"/>
    </source>
</evidence>
<dbReference type="Proteomes" id="UP000186098">
    <property type="component" value="Unassembled WGS sequence"/>
</dbReference>
<dbReference type="EMBL" id="FTOM01000007">
    <property type="protein sequence ID" value="SIS84845.1"/>
    <property type="molecule type" value="Genomic_DNA"/>
</dbReference>
<name>A0A1N7MFE1_9RHOB</name>
<reference evidence="2" key="1">
    <citation type="submission" date="2017-01" db="EMBL/GenBank/DDBJ databases">
        <authorList>
            <person name="Varghese N."/>
            <person name="Submissions S."/>
        </authorList>
    </citation>
    <scope>NUCLEOTIDE SEQUENCE [LARGE SCALE GENOMIC DNA]</scope>
    <source>
        <strain evidence="2">DSM 18714</strain>
    </source>
</reference>
<dbReference type="RefSeq" id="WP_076366753.1">
    <property type="nucleotide sequence ID" value="NZ_FTOM01000007.1"/>
</dbReference>
<evidence type="ECO:0000313" key="2">
    <source>
        <dbReference type="Proteomes" id="UP000186098"/>
    </source>
</evidence>
<accession>A0A1N7MFE1</accession>
<sequence length="85" mass="8741">MQDDFHRTAVGMSDPAVHLEAITPSDSTDLARVTRALWVGQAGDLAVVSAAGESVTLPNAEGLIPIRVTRVRATGTTATGLVGLS</sequence>
<protein>
    <submittedName>
        <fullName evidence="1">Uncharacterized protein</fullName>
    </submittedName>
</protein>
<organism evidence="1 2">
    <name type="scientific">Phaeovulum vinaykumarii</name>
    <dbReference type="NCBI Taxonomy" id="407234"/>
    <lineage>
        <taxon>Bacteria</taxon>
        <taxon>Pseudomonadati</taxon>
        <taxon>Pseudomonadota</taxon>
        <taxon>Alphaproteobacteria</taxon>
        <taxon>Rhodobacterales</taxon>
        <taxon>Paracoccaceae</taxon>
        <taxon>Phaeovulum</taxon>
    </lineage>
</organism>
<proteinExistence type="predicted"/>
<keyword evidence="2" id="KW-1185">Reference proteome</keyword>
<dbReference type="STRING" id="407234.SAMN05421795_10759"/>
<gene>
    <name evidence="1" type="ORF">SAMN05421795_10759</name>
</gene>
<dbReference type="AlphaFoldDB" id="A0A1N7MFE1"/>